<protein>
    <submittedName>
        <fullName evidence="6">Peptide-binding protein</fullName>
    </submittedName>
</protein>
<evidence type="ECO:0000313" key="7">
    <source>
        <dbReference type="Proteomes" id="UP000477722"/>
    </source>
</evidence>
<dbReference type="GO" id="GO:0015833">
    <property type="term" value="P:peptide transport"/>
    <property type="evidence" value="ECO:0007669"/>
    <property type="project" value="TreeGrafter"/>
</dbReference>
<accession>A0A6G4X2K5</accession>
<dbReference type="Proteomes" id="UP000477722">
    <property type="component" value="Unassembled WGS sequence"/>
</dbReference>
<dbReference type="FunFam" id="3.10.105.10:FF:000012">
    <property type="entry name" value="Peptide/nickel transport system substrate-binding protein"/>
    <property type="match status" value="1"/>
</dbReference>
<sequence length="524" mass="57449">MLPALAGLLAPVLAACGSDASGSGGDPIVVGTTDHFAANKETPAPFDPAAAYDVATWNVMRNTFQTLVRLPRSGTQPEMDAATSCGFSDAQNEQYRCKLRDGLTFSNGNELDAKDVEFSIKRVMGIKHPSGPASLFANIDRVEATGAREVVFHLKSPDATFPYKLTTPAAAIVDSETYPKDRLLKGFKVVGSGPYTLDDFDTKGDKATLARNSHYEGNLKIRNGKIEMRFFDTPEAMEKALKSSDIDLMSRSISPDQVKRLDTAADQNIKLVEQPGQEIRYLTFNTEGPTTGKKAVRKAIAEIVNRKEIVSKVYSGSAEPLYTLIPGGLPGHRNSFFNTYGEPDPGAAKTTLAEAGVDTPVKLTLTYTTDHYGSATAKEFATLKKQLNNSGLFDIDIKGVPWNKFQPRATSQKYEAYGYGWYPDFPDADNFTAPFFQKDNFLGSPYRNKTIDKIIPQTRRMTERSRAGTAFGRAQDIVARDIPVLPLWQGKQYIAARDDITGVEWALNSSSVLQFWELGRGASD</sequence>
<keyword evidence="7" id="KW-1185">Reference proteome</keyword>
<dbReference type="GO" id="GO:0042597">
    <property type="term" value="C:periplasmic space"/>
    <property type="evidence" value="ECO:0007669"/>
    <property type="project" value="UniProtKB-ARBA"/>
</dbReference>
<dbReference type="InterPro" id="IPR000914">
    <property type="entry name" value="SBP_5_dom"/>
</dbReference>
<evidence type="ECO:0000256" key="2">
    <source>
        <dbReference type="ARBA" id="ARBA00005695"/>
    </source>
</evidence>
<dbReference type="Gene3D" id="3.40.190.10">
    <property type="entry name" value="Periplasmic binding protein-like II"/>
    <property type="match status" value="1"/>
</dbReference>
<comment type="caution">
    <text evidence="6">The sequence shown here is derived from an EMBL/GenBank/DDBJ whole genome shotgun (WGS) entry which is preliminary data.</text>
</comment>
<dbReference type="Gene3D" id="3.10.105.10">
    <property type="entry name" value="Dipeptide-binding Protein, Domain 3"/>
    <property type="match status" value="1"/>
</dbReference>
<dbReference type="Gene3D" id="3.90.76.10">
    <property type="entry name" value="Dipeptide-binding Protein, Domain 1"/>
    <property type="match status" value="1"/>
</dbReference>
<keyword evidence="3" id="KW-0813">Transport</keyword>
<gene>
    <name evidence="6" type="ORF">G5C65_21955</name>
</gene>
<reference evidence="6 7" key="1">
    <citation type="submission" date="2020-02" db="EMBL/GenBank/DDBJ databases">
        <title>Whole-genome analyses of novel actinobacteria.</title>
        <authorList>
            <person name="Sahin N."/>
            <person name="Tatar D."/>
        </authorList>
    </citation>
    <scope>NUCLEOTIDE SEQUENCE [LARGE SCALE GENOMIC DNA]</scope>
    <source>
        <strain evidence="6 7">SB3404</strain>
    </source>
</reference>
<dbReference type="SUPFAM" id="SSF53850">
    <property type="entry name" value="Periplasmic binding protein-like II"/>
    <property type="match status" value="1"/>
</dbReference>
<comment type="similarity">
    <text evidence="2">Belongs to the bacterial solute-binding protein 5 family.</text>
</comment>
<evidence type="ECO:0000259" key="5">
    <source>
        <dbReference type="Pfam" id="PF00496"/>
    </source>
</evidence>
<evidence type="ECO:0000313" key="6">
    <source>
        <dbReference type="EMBL" id="NGO70974.1"/>
    </source>
</evidence>
<dbReference type="InterPro" id="IPR039424">
    <property type="entry name" value="SBP_5"/>
</dbReference>
<keyword evidence="4" id="KW-0732">Signal</keyword>
<dbReference type="PANTHER" id="PTHR30290:SF10">
    <property type="entry name" value="PERIPLASMIC OLIGOPEPTIDE-BINDING PROTEIN-RELATED"/>
    <property type="match status" value="1"/>
</dbReference>
<comment type="subcellular location">
    <subcellularLocation>
        <location evidence="1">Cell envelope</location>
    </subcellularLocation>
</comment>
<organism evidence="6 7">
    <name type="scientific">Streptomyces boncukensis</name>
    <dbReference type="NCBI Taxonomy" id="2711219"/>
    <lineage>
        <taxon>Bacteria</taxon>
        <taxon>Bacillati</taxon>
        <taxon>Actinomycetota</taxon>
        <taxon>Actinomycetes</taxon>
        <taxon>Kitasatosporales</taxon>
        <taxon>Streptomycetaceae</taxon>
        <taxon>Streptomyces</taxon>
    </lineage>
</organism>
<dbReference type="PIRSF" id="PIRSF002741">
    <property type="entry name" value="MppA"/>
    <property type="match status" value="1"/>
</dbReference>
<dbReference type="EMBL" id="JAAKZZ010000250">
    <property type="protein sequence ID" value="NGO70974.1"/>
    <property type="molecule type" value="Genomic_DNA"/>
</dbReference>
<evidence type="ECO:0000256" key="3">
    <source>
        <dbReference type="ARBA" id="ARBA00022448"/>
    </source>
</evidence>
<proteinExistence type="inferred from homology"/>
<evidence type="ECO:0000256" key="4">
    <source>
        <dbReference type="ARBA" id="ARBA00022729"/>
    </source>
</evidence>
<dbReference type="InterPro" id="IPR030678">
    <property type="entry name" value="Peptide/Ni-bd"/>
</dbReference>
<dbReference type="GO" id="GO:0030313">
    <property type="term" value="C:cell envelope"/>
    <property type="evidence" value="ECO:0007669"/>
    <property type="project" value="UniProtKB-SubCell"/>
</dbReference>
<dbReference type="AlphaFoldDB" id="A0A6G4X2K5"/>
<dbReference type="GO" id="GO:1904680">
    <property type="term" value="F:peptide transmembrane transporter activity"/>
    <property type="evidence" value="ECO:0007669"/>
    <property type="project" value="TreeGrafter"/>
</dbReference>
<evidence type="ECO:0000256" key="1">
    <source>
        <dbReference type="ARBA" id="ARBA00004196"/>
    </source>
</evidence>
<name>A0A6G4X2K5_9ACTN</name>
<dbReference type="GO" id="GO:0043190">
    <property type="term" value="C:ATP-binding cassette (ABC) transporter complex"/>
    <property type="evidence" value="ECO:0007669"/>
    <property type="project" value="InterPro"/>
</dbReference>
<feature type="domain" description="Solute-binding protein family 5" evidence="5">
    <location>
        <begin position="77"/>
        <end position="440"/>
    </location>
</feature>
<dbReference type="PANTHER" id="PTHR30290">
    <property type="entry name" value="PERIPLASMIC BINDING COMPONENT OF ABC TRANSPORTER"/>
    <property type="match status" value="1"/>
</dbReference>
<dbReference type="Pfam" id="PF00496">
    <property type="entry name" value="SBP_bac_5"/>
    <property type="match status" value="1"/>
</dbReference>